<evidence type="ECO:0000313" key="2">
    <source>
        <dbReference type="EMBL" id="VFS78243.1"/>
    </source>
</evidence>
<feature type="signal peptide" evidence="1">
    <location>
        <begin position="1"/>
        <end position="22"/>
    </location>
</feature>
<dbReference type="Pfam" id="PF06226">
    <property type="entry name" value="DUF1007"/>
    <property type="match status" value="1"/>
</dbReference>
<evidence type="ECO:0000313" key="3">
    <source>
        <dbReference type="Proteomes" id="UP000345637"/>
    </source>
</evidence>
<reference evidence="2 3" key="1">
    <citation type="submission" date="2019-03" db="EMBL/GenBank/DDBJ databases">
        <authorList>
            <consortium name="Pathogen Informatics"/>
        </authorList>
    </citation>
    <scope>NUCLEOTIDE SEQUENCE [LARGE SCALE GENOMIC DNA]</scope>
    <source>
        <strain evidence="2 3">NCTC12998</strain>
    </source>
</reference>
<sequence>MKRVKQCTSAAFFMVLSFSVLAHPHSFISLKTEVVADNGLLTGFKMRWTMDEITSADLLYDAGKAKPGDEVWKKLAAEVMANVLGQHYFSELWHNGQRVKFDNRPDGYGLEREGHQAVLTFTLPLAKPQPLAGQTLTLSTFDPTYYVDMHYDNASDVTLPAALSTTCKVKVVTPEPNEKMAAFAQSLDKADAPPEDMALGTYFAAEGDADMSVIFSPHRTHFASAPDVAAGAFFAAGNRGGDLAMAGLAAGFYCKAPSGSGR</sequence>
<feature type="chain" id="PRO_5019869877" evidence="1">
    <location>
        <begin position="23"/>
        <end position="262"/>
    </location>
</feature>
<gene>
    <name evidence="2" type="ORF">NCTC12998_05138</name>
</gene>
<name>A0A485C0C8_RAOPL</name>
<proteinExistence type="predicted"/>
<dbReference type="InterPro" id="IPR010412">
    <property type="entry name" value="DUF1007"/>
</dbReference>
<organism evidence="2 3">
    <name type="scientific">Raoultella planticola</name>
    <name type="common">Klebsiella planticola</name>
    <dbReference type="NCBI Taxonomy" id="575"/>
    <lineage>
        <taxon>Bacteria</taxon>
        <taxon>Pseudomonadati</taxon>
        <taxon>Pseudomonadota</taxon>
        <taxon>Gammaproteobacteria</taxon>
        <taxon>Enterobacterales</taxon>
        <taxon>Enterobacteriaceae</taxon>
        <taxon>Klebsiella/Raoultella group</taxon>
        <taxon>Raoultella</taxon>
    </lineage>
</organism>
<dbReference type="Proteomes" id="UP000345637">
    <property type="component" value="Unassembled WGS sequence"/>
</dbReference>
<evidence type="ECO:0000256" key="1">
    <source>
        <dbReference type="SAM" id="SignalP"/>
    </source>
</evidence>
<accession>A0A485C0C8</accession>
<dbReference type="EMBL" id="CAADJE010000025">
    <property type="protein sequence ID" value="VFS78243.1"/>
    <property type="molecule type" value="Genomic_DNA"/>
</dbReference>
<dbReference type="AlphaFoldDB" id="A0A485C0C8"/>
<protein>
    <submittedName>
        <fullName evidence="2">ABC-type uncharacterized transport system, periplasmic component</fullName>
    </submittedName>
</protein>
<keyword evidence="1" id="KW-0732">Signal</keyword>